<comment type="similarity">
    <text evidence="4">Belongs to the dihydroorotate dehydrogenase family. Type 2 subfamily.</text>
</comment>
<gene>
    <name evidence="10" type="ORF">BGTH12_LOCUS4872</name>
</gene>
<dbReference type="Pfam" id="PF01180">
    <property type="entry name" value="DHO_dh"/>
    <property type="match status" value="2"/>
</dbReference>
<dbReference type="FunFam" id="3.20.20.70:FF:000242">
    <property type="entry name" value="Dihydroorotate reductase PyrE"/>
    <property type="match status" value="1"/>
</dbReference>
<comment type="caution">
    <text evidence="10">The sequence shown here is derived from an EMBL/GenBank/DDBJ whole genome shotgun (WGS) entry which is preliminary data.</text>
</comment>
<evidence type="ECO:0000256" key="6">
    <source>
        <dbReference type="ARBA" id="ARBA00017599"/>
    </source>
</evidence>
<comment type="subcellular location">
    <subcellularLocation>
        <location evidence="2">Membrane</location>
    </subcellularLocation>
</comment>
<dbReference type="PROSITE" id="PS00911">
    <property type="entry name" value="DHODEHASE_1"/>
    <property type="match status" value="1"/>
</dbReference>
<dbReference type="InterPro" id="IPR050074">
    <property type="entry name" value="DHO_dehydrogenase"/>
</dbReference>
<dbReference type="CDD" id="cd04738">
    <property type="entry name" value="DHOD_2_like"/>
    <property type="match status" value="1"/>
</dbReference>
<proteinExistence type="inferred from homology"/>
<dbReference type="InterPro" id="IPR005720">
    <property type="entry name" value="Dihydroorotate_DH_cat"/>
</dbReference>
<sequence>MASISLRCLHGSRARLRRNVLANSKENLLYSPRPLRCLSSTTSQPKSQAPKLIWYTSITLLSMTAGALYITDTRASIHRWLAVPMLNLIYPDVEDAHCYGNIILRGLYSLGLHPRERNPLFTGVKDADLSVSVFNRVISNPIGTSAGVDKLAEIPDILFALGPAVVEVGGVTPFAQEGNPRPRVFKLPKYNALINRCGLAGKGAEDMAQRLRERVQNFAYKNGYGSSAEAVDFVLNGGAGVPPGSLKNGKLLAVQIAKNRDTNEDDIDATKRDYVYCVEKVAQYADILVVNVSSPNTPGLRTLQRGDILTELLRGIVEAAKLVPRKTTPRIMVKVSPDEDGEDQVAGIVDAIWKSGVDGVIVSNTTRRRDIAVPDKAPITPKDQEILKEQGGLSGPMLFNRTLRLVKRYRDLLDRGPPSNHVNSEKLSNSDSFEPKVIFASGGITNGKEALEILNAGASVAQIYTAMVYGGAGTVTRIKQEMRQELSQKQKAITT</sequence>
<dbReference type="GO" id="GO:0106430">
    <property type="term" value="F:dihydroorotate dehydrogenase (quinone) activity"/>
    <property type="evidence" value="ECO:0007669"/>
    <property type="project" value="UniProtKB-EC"/>
</dbReference>
<comment type="cofactor">
    <cofactor evidence="1">
        <name>FMN</name>
        <dbReference type="ChEBI" id="CHEBI:58210"/>
    </cofactor>
</comment>
<accession>A0A9W4GFE9</accession>
<comment type="catalytic activity">
    <reaction evidence="8">
        <text>(S)-dihydroorotate + a quinone = orotate + a quinol</text>
        <dbReference type="Rhea" id="RHEA:30187"/>
        <dbReference type="ChEBI" id="CHEBI:24646"/>
        <dbReference type="ChEBI" id="CHEBI:30839"/>
        <dbReference type="ChEBI" id="CHEBI:30864"/>
        <dbReference type="ChEBI" id="CHEBI:132124"/>
        <dbReference type="EC" id="1.3.5.2"/>
    </reaction>
</comment>
<evidence type="ECO:0000313" key="10">
    <source>
        <dbReference type="EMBL" id="CAD6503514.1"/>
    </source>
</evidence>
<dbReference type="InterPro" id="IPR001295">
    <property type="entry name" value="Dihydroorotate_DH_CS"/>
</dbReference>
<dbReference type="GO" id="GO:0006207">
    <property type="term" value="P:'de novo' pyrimidine nucleobase biosynthetic process"/>
    <property type="evidence" value="ECO:0007669"/>
    <property type="project" value="InterPro"/>
</dbReference>
<evidence type="ECO:0000313" key="11">
    <source>
        <dbReference type="Proteomes" id="UP000683417"/>
    </source>
</evidence>
<dbReference type="EC" id="1.3.5.2" evidence="5"/>
<name>A0A9W4GFE9_BLUGR</name>
<evidence type="ECO:0000256" key="3">
    <source>
        <dbReference type="ARBA" id="ARBA00005161"/>
    </source>
</evidence>
<protein>
    <recommendedName>
        <fullName evidence="6">Dihydroorotate dehydrogenase (quinone), mitochondrial</fullName>
        <ecNumber evidence="5">1.3.5.2</ecNumber>
    </recommendedName>
    <alternativeName>
        <fullName evidence="7">Dihydroorotate oxidase</fullName>
    </alternativeName>
</protein>
<feature type="domain" description="Dihydroorotate dehydrogenase catalytic" evidence="9">
    <location>
        <begin position="129"/>
        <end position="411"/>
    </location>
</feature>
<comment type="pathway">
    <text evidence="3">Pyrimidine metabolism; UMP biosynthesis via de novo pathway; orotate from (S)-dihydroorotate (quinone route): step 1/1.</text>
</comment>
<organism evidence="10 11">
    <name type="scientific">Blumeria graminis f. sp. triticale</name>
    <dbReference type="NCBI Taxonomy" id="1689686"/>
    <lineage>
        <taxon>Eukaryota</taxon>
        <taxon>Fungi</taxon>
        <taxon>Dikarya</taxon>
        <taxon>Ascomycota</taxon>
        <taxon>Pezizomycotina</taxon>
        <taxon>Leotiomycetes</taxon>
        <taxon>Erysiphales</taxon>
        <taxon>Erysiphaceae</taxon>
        <taxon>Blumeria</taxon>
    </lineage>
</organism>
<dbReference type="AlphaFoldDB" id="A0A9W4GFE9"/>
<reference evidence="10" key="1">
    <citation type="submission" date="2020-10" db="EMBL/GenBank/DDBJ databases">
        <authorList>
            <person name="Muller C M."/>
        </authorList>
    </citation>
    <scope>NUCLEOTIDE SEQUENCE</scope>
    <source>
        <strain evidence="10">THUN-12</strain>
    </source>
</reference>
<evidence type="ECO:0000256" key="2">
    <source>
        <dbReference type="ARBA" id="ARBA00004370"/>
    </source>
</evidence>
<dbReference type="GO" id="GO:0005743">
    <property type="term" value="C:mitochondrial inner membrane"/>
    <property type="evidence" value="ECO:0007669"/>
    <property type="project" value="TreeGrafter"/>
</dbReference>
<evidence type="ECO:0000256" key="7">
    <source>
        <dbReference type="ARBA" id="ARBA00031623"/>
    </source>
</evidence>
<dbReference type="EMBL" id="CAJHIT010000007">
    <property type="protein sequence ID" value="CAD6503514.1"/>
    <property type="molecule type" value="Genomic_DNA"/>
</dbReference>
<dbReference type="InterPro" id="IPR005719">
    <property type="entry name" value="Dihydroorotate_DH_2"/>
</dbReference>
<feature type="domain" description="Dihydroorotate dehydrogenase catalytic" evidence="9">
    <location>
        <begin position="438"/>
        <end position="486"/>
    </location>
</feature>
<evidence type="ECO:0000256" key="1">
    <source>
        <dbReference type="ARBA" id="ARBA00001917"/>
    </source>
</evidence>
<dbReference type="PANTHER" id="PTHR48109:SF4">
    <property type="entry name" value="DIHYDROOROTATE DEHYDROGENASE (QUINONE), MITOCHONDRIAL"/>
    <property type="match status" value="1"/>
</dbReference>
<dbReference type="NCBIfam" id="TIGR01036">
    <property type="entry name" value="pyrD_sub2"/>
    <property type="match status" value="1"/>
</dbReference>
<evidence type="ECO:0000259" key="9">
    <source>
        <dbReference type="Pfam" id="PF01180"/>
    </source>
</evidence>
<dbReference type="PANTHER" id="PTHR48109">
    <property type="entry name" value="DIHYDROOROTATE DEHYDROGENASE (QUINONE), MITOCHONDRIAL-RELATED"/>
    <property type="match status" value="1"/>
</dbReference>
<dbReference type="Proteomes" id="UP000683417">
    <property type="component" value="Unassembled WGS sequence"/>
</dbReference>
<evidence type="ECO:0000256" key="4">
    <source>
        <dbReference type="ARBA" id="ARBA00005359"/>
    </source>
</evidence>
<dbReference type="GO" id="GO:0009220">
    <property type="term" value="P:pyrimidine ribonucleotide biosynthetic process"/>
    <property type="evidence" value="ECO:0007669"/>
    <property type="project" value="TreeGrafter"/>
</dbReference>
<evidence type="ECO:0000256" key="5">
    <source>
        <dbReference type="ARBA" id="ARBA00012791"/>
    </source>
</evidence>
<evidence type="ECO:0000256" key="8">
    <source>
        <dbReference type="ARBA" id="ARBA00048639"/>
    </source>
</evidence>